<accession>A0A143Y7T3</accession>
<dbReference type="RefSeq" id="WP_087030567.1">
    <property type="nucleotide sequence ID" value="NZ_FJNE01000001.1"/>
</dbReference>
<dbReference type="Gene3D" id="3.40.50.1820">
    <property type="entry name" value="alpha/beta hydrolase"/>
    <property type="match status" value="1"/>
</dbReference>
<dbReference type="Proteomes" id="UP000242754">
    <property type="component" value="Unassembled WGS sequence"/>
</dbReference>
<dbReference type="AlphaFoldDB" id="A0A143Y7T3"/>
<gene>
    <name evidence="2" type="ORF">Tpal_378</name>
</gene>
<reference evidence="2 3" key="1">
    <citation type="submission" date="2016-02" db="EMBL/GenBank/DDBJ databases">
        <authorList>
            <person name="Wen L."/>
            <person name="He K."/>
            <person name="Yang H."/>
        </authorList>
    </citation>
    <scope>NUCLEOTIDE SEQUENCE [LARGE SCALE GENOMIC DNA]</scope>
    <source>
        <strain evidence="2">Trichococcus palustris</strain>
    </source>
</reference>
<dbReference type="GO" id="GO:0008236">
    <property type="term" value="F:serine-type peptidase activity"/>
    <property type="evidence" value="ECO:0007669"/>
    <property type="project" value="InterPro"/>
</dbReference>
<name>A0A143Y7T3_9LACT</name>
<evidence type="ECO:0000259" key="1">
    <source>
        <dbReference type="Pfam" id="PF00326"/>
    </source>
</evidence>
<protein>
    <submittedName>
        <fullName evidence="2">Alpha/beta hydrolase fold-5</fullName>
    </submittedName>
</protein>
<evidence type="ECO:0000313" key="3">
    <source>
        <dbReference type="Proteomes" id="UP000242754"/>
    </source>
</evidence>
<proteinExistence type="predicted"/>
<dbReference type="EMBL" id="FJNE01000001">
    <property type="protein sequence ID" value="CZQ82953.1"/>
    <property type="molecule type" value="Genomic_DNA"/>
</dbReference>
<organism evidence="2 3">
    <name type="scientific">Trichococcus palustris</name>
    <dbReference type="NCBI Taxonomy" id="140314"/>
    <lineage>
        <taxon>Bacteria</taxon>
        <taxon>Bacillati</taxon>
        <taxon>Bacillota</taxon>
        <taxon>Bacilli</taxon>
        <taxon>Lactobacillales</taxon>
        <taxon>Carnobacteriaceae</taxon>
        <taxon>Trichococcus</taxon>
    </lineage>
</organism>
<dbReference type="SUPFAM" id="SSF53474">
    <property type="entry name" value="alpha/beta-Hydrolases"/>
    <property type="match status" value="1"/>
</dbReference>
<keyword evidence="3" id="KW-1185">Reference proteome</keyword>
<sequence length="254" mass="28600">MIIIEKKVIQHIPVLEIVEEKYKNEKLPLAFFFHGLTNQKEKGLEPGYALATNGMRAVIPDAYRHGERRNEPYAGEPAAEFWSVVMHNIKEFPLIVEDYIKKGLADQNEISVTGLSLGGITTCIALTQFPWIHSAACLMGSPDPIGLSYWALQSHWVEGLPPIDKGKVDALMAPFEPLSLKKHPEAIAHKPFYIWHGTADESVPFQQMEQFVRSVEEEAFAANIHFEISEGAGHKVPYAIFESMAKFLGEEYKH</sequence>
<dbReference type="InterPro" id="IPR001375">
    <property type="entry name" value="Peptidase_S9_cat"/>
</dbReference>
<dbReference type="OrthoDB" id="31158at2"/>
<dbReference type="GO" id="GO:0006508">
    <property type="term" value="P:proteolysis"/>
    <property type="evidence" value="ECO:0007669"/>
    <property type="project" value="InterPro"/>
</dbReference>
<dbReference type="Pfam" id="PF00326">
    <property type="entry name" value="Peptidase_S9"/>
    <property type="match status" value="1"/>
</dbReference>
<keyword evidence="2" id="KW-0378">Hydrolase</keyword>
<evidence type="ECO:0000313" key="2">
    <source>
        <dbReference type="EMBL" id="CZQ82953.1"/>
    </source>
</evidence>
<dbReference type="InterPro" id="IPR029058">
    <property type="entry name" value="AB_hydrolase_fold"/>
</dbReference>
<dbReference type="STRING" id="140314.SAMN04488076_10386"/>
<feature type="domain" description="Peptidase S9 prolyl oligopeptidase catalytic" evidence="1">
    <location>
        <begin position="90"/>
        <end position="237"/>
    </location>
</feature>